<reference evidence="2 3" key="1">
    <citation type="submission" date="2020-01" db="EMBL/GenBank/DDBJ databases">
        <title>Draft genome assembly of Ensifer adhaerens T173.</title>
        <authorList>
            <person name="Craig J.E."/>
            <person name="Stinchcombe J.R."/>
        </authorList>
    </citation>
    <scope>NUCLEOTIDE SEQUENCE [LARGE SCALE GENOMIC DNA]</scope>
    <source>
        <strain evidence="2 3">T173</strain>
    </source>
</reference>
<feature type="compositionally biased region" description="Polar residues" evidence="1">
    <location>
        <begin position="1"/>
        <end position="14"/>
    </location>
</feature>
<evidence type="ECO:0000313" key="2">
    <source>
        <dbReference type="EMBL" id="MBM3096188.1"/>
    </source>
</evidence>
<dbReference type="Proteomes" id="UP000744980">
    <property type="component" value="Unassembled WGS sequence"/>
</dbReference>
<accession>A0AAW4FXW6</accession>
<name>A0AAW4FXW6_9HYPH</name>
<dbReference type="EMBL" id="WXFA01000076">
    <property type="protein sequence ID" value="MBM3096188.1"/>
    <property type="molecule type" value="Genomic_DNA"/>
</dbReference>
<keyword evidence="3" id="KW-1185">Reference proteome</keyword>
<proteinExistence type="predicted"/>
<comment type="caution">
    <text evidence="2">The sequence shown here is derived from an EMBL/GenBank/DDBJ whole genome shotgun (WGS) entry which is preliminary data.</text>
</comment>
<gene>
    <name evidence="2" type="ORF">GFB56_36645</name>
</gene>
<evidence type="ECO:0000256" key="1">
    <source>
        <dbReference type="SAM" id="MobiDB-lite"/>
    </source>
</evidence>
<evidence type="ECO:0000313" key="3">
    <source>
        <dbReference type="Proteomes" id="UP000744980"/>
    </source>
</evidence>
<dbReference type="AlphaFoldDB" id="A0AAW4FXW6"/>
<feature type="region of interest" description="Disordered" evidence="1">
    <location>
        <begin position="1"/>
        <end position="78"/>
    </location>
</feature>
<sequence length="78" mass="8043">MKDTTDPSFVSTNAPALPRPSVLTSAPGRTASPSGPKDFTAFKRAFGPDDVGAGPSTAIGGPAFSPSTQIERENHEQN</sequence>
<protein>
    <submittedName>
        <fullName evidence="2">Uncharacterized protein</fullName>
    </submittedName>
</protein>
<organism evidence="2 3">
    <name type="scientific">Ensifer canadensis</name>
    <dbReference type="NCBI Taxonomy" id="555315"/>
    <lineage>
        <taxon>Bacteria</taxon>
        <taxon>Pseudomonadati</taxon>
        <taxon>Pseudomonadota</taxon>
        <taxon>Alphaproteobacteria</taxon>
        <taxon>Hyphomicrobiales</taxon>
        <taxon>Rhizobiaceae</taxon>
        <taxon>Sinorhizobium/Ensifer group</taxon>
        <taxon>Ensifer</taxon>
    </lineage>
</organism>
<dbReference type="RefSeq" id="WP_203530106.1">
    <property type="nucleotide sequence ID" value="NZ_CP083371.1"/>
</dbReference>